<protein>
    <submittedName>
        <fullName evidence="3">Alpha/beta hydrolase family protein</fullName>
        <ecNumber evidence="3">3.4.-.-</ecNumber>
    </submittedName>
</protein>
<dbReference type="InterPro" id="IPR053145">
    <property type="entry name" value="AB_hydrolase_Est10"/>
</dbReference>
<name>A0ABV4HLF9_9GAMM</name>
<feature type="domain" description="AB hydrolase-1" evidence="2">
    <location>
        <begin position="159"/>
        <end position="420"/>
    </location>
</feature>
<dbReference type="InterPro" id="IPR000073">
    <property type="entry name" value="AB_hydrolase_1"/>
</dbReference>
<keyword evidence="3" id="KW-0378">Hydrolase</keyword>
<accession>A0ABV4HLF9</accession>
<reference evidence="3 4" key="1">
    <citation type="submission" date="2024-07" db="EMBL/GenBank/DDBJ databases">
        <title>Luteimonas salilacus sp. nov., isolated from the shore soil of Salt Lake in Tibet of China.</title>
        <authorList>
            <person name="Zhang X."/>
            <person name="Li A."/>
        </authorList>
    </citation>
    <scope>NUCLEOTIDE SEQUENCE [LARGE SCALE GENOMIC DNA]</scope>
    <source>
        <strain evidence="3 4">B3-2-R+30</strain>
    </source>
</reference>
<dbReference type="Pfam" id="PF00561">
    <property type="entry name" value="Abhydrolase_1"/>
    <property type="match status" value="1"/>
</dbReference>
<dbReference type="Proteomes" id="UP001566331">
    <property type="component" value="Unassembled WGS sequence"/>
</dbReference>
<organism evidence="3 4">
    <name type="scientific">Luteimonas salinilitoris</name>
    <dbReference type="NCBI Taxonomy" id="3237697"/>
    <lineage>
        <taxon>Bacteria</taxon>
        <taxon>Pseudomonadati</taxon>
        <taxon>Pseudomonadota</taxon>
        <taxon>Gammaproteobacteria</taxon>
        <taxon>Lysobacterales</taxon>
        <taxon>Lysobacteraceae</taxon>
        <taxon>Luteimonas</taxon>
    </lineage>
</organism>
<dbReference type="GO" id="GO:0016787">
    <property type="term" value="F:hydrolase activity"/>
    <property type="evidence" value="ECO:0007669"/>
    <property type="project" value="UniProtKB-KW"/>
</dbReference>
<dbReference type="PROSITE" id="PS51257">
    <property type="entry name" value="PROKAR_LIPOPROTEIN"/>
    <property type="match status" value="1"/>
</dbReference>
<evidence type="ECO:0000259" key="2">
    <source>
        <dbReference type="Pfam" id="PF00561"/>
    </source>
</evidence>
<dbReference type="PANTHER" id="PTHR43265">
    <property type="entry name" value="ESTERASE ESTD"/>
    <property type="match status" value="1"/>
</dbReference>
<feature type="signal peptide" evidence="1">
    <location>
        <begin position="1"/>
        <end position="17"/>
    </location>
</feature>
<feature type="chain" id="PRO_5047301712" evidence="1">
    <location>
        <begin position="18"/>
        <end position="472"/>
    </location>
</feature>
<dbReference type="PANTHER" id="PTHR43265:SF1">
    <property type="entry name" value="ESTERASE ESTD"/>
    <property type="match status" value="1"/>
</dbReference>
<comment type="caution">
    <text evidence="3">The sequence shown here is derived from an EMBL/GenBank/DDBJ whole genome shotgun (WGS) entry which is preliminary data.</text>
</comment>
<dbReference type="RefSeq" id="WP_370563082.1">
    <property type="nucleotide sequence ID" value="NZ_JBFWIB010000002.1"/>
</dbReference>
<keyword evidence="1" id="KW-0732">Signal</keyword>
<gene>
    <name evidence="3" type="ORF">AB6713_02900</name>
</gene>
<evidence type="ECO:0000313" key="3">
    <source>
        <dbReference type="EMBL" id="MEZ0473564.1"/>
    </source>
</evidence>
<dbReference type="EC" id="3.4.-.-" evidence="3"/>
<dbReference type="EMBL" id="JBFWIC010000003">
    <property type="protein sequence ID" value="MEZ0473564.1"/>
    <property type="molecule type" value="Genomic_DNA"/>
</dbReference>
<sequence>MPTRLPASALIAIAAVAAALLLGGCADRDATTTPLPEAIACQAGAWRMESGEILSLSPVEGGLRHRLLDGRSGLFETSGDDAELSARKGWREHGPAVATATFEPCDAGTMQFRIDGGPSGKAEKIALPTQDTRFRSGDLTLRGRLVLPADSDAPVPLAVLVHGSERYSAVDIYPLQYLLPAQGVAVFVYDKRGTGGSEGEYTQDFRVLADDAVAALEEALRLAPDGFSRTGYAGGSQGGWIAPLAASRSRVDYAVAMFGLAEGALAEDREQVMNDLRDAGHGEDVLAKAREVTDATGLLMASGFTRGFDELDAVRRAYGDEAWFGDIRGEFTGRILEFPGWMPQWAARRIAMRYDVGTSWDYEPLPVLAELAVPQLWIIAAEDREAPNAETLRRLRALQAQGRPVDLAVFPETDHGIYEFAEEDGERILLRHPEGYLRLLADWIEQPVLQGRYGTAELEPALAAGHADAHPQ</sequence>
<proteinExistence type="predicted"/>
<dbReference type="SUPFAM" id="SSF53474">
    <property type="entry name" value="alpha/beta-Hydrolases"/>
    <property type="match status" value="1"/>
</dbReference>
<dbReference type="InterPro" id="IPR029058">
    <property type="entry name" value="AB_hydrolase_fold"/>
</dbReference>
<keyword evidence="4" id="KW-1185">Reference proteome</keyword>
<evidence type="ECO:0000256" key="1">
    <source>
        <dbReference type="SAM" id="SignalP"/>
    </source>
</evidence>
<evidence type="ECO:0000313" key="4">
    <source>
        <dbReference type="Proteomes" id="UP001566331"/>
    </source>
</evidence>
<dbReference type="Gene3D" id="3.40.50.1820">
    <property type="entry name" value="alpha/beta hydrolase"/>
    <property type="match status" value="1"/>
</dbReference>